<dbReference type="RefSeq" id="YP_009168399.1">
    <property type="nucleotide sequence ID" value="NC_027988.2"/>
</dbReference>
<keyword evidence="1" id="KW-1133">Transmembrane helix</keyword>
<evidence type="ECO:0000313" key="2">
    <source>
        <dbReference type="EMBL" id="AJT60721.1"/>
    </source>
</evidence>
<keyword evidence="1" id="KW-0472">Membrane</keyword>
<protein>
    <submittedName>
        <fullName evidence="2">Holin</fullName>
    </submittedName>
</protein>
<evidence type="ECO:0000256" key="1">
    <source>
        <dbReference type="SAM" id="Phobius"/>
    </source>
</evidence>
<evidence type="ECO:0000313" key="3">
    <source>
        <dbReference type="Proteomes" id="UP000202282"/>
    </source>
</evidence>
<keyword evidence="3" id="KW-1185">Reference proteome</keyword>
<keyword evidence="1" id="KW-0812">Transmembrane</keyword>
<dbReference type="KEGG" id="vg:26040342"/>
<proteinExistence type="predicted"/>
<dbReference type="Proteomes" id="UP000202282">
    <property type="component" value="Segment"/>
</dbReference>
<name>A0A0R5ZWM8_9CAUD</name>
<dbReference type="GeneID" id="26040342"/>
<organism evidence="2 3">
    <name type="scientific">Citrobacter phage CVT22</name>
    <dbReference type="NCBI Taxonomy" id="1622234"/>
    <lineage>
        <taxon>Viruses</taxon>
        <taxon>Duplodnaviria</taxon>
        <taxon>Heunggongvirae</taxon>
        <taxon>Uroviricota</taxon>
        <taxon>Caudoviricetes</taxon>
        <taxon>Zobellviridae</taxon>
        <taxon>Citrovirus</taxon>
        <taxon>Citrovirus coptotermitis</taxon>
    </lineage>
</organism>
<feature type="transmembrane region" description="Helical" evidence="1">
    <location>
        <begin position="20"/>
        <end position="41"/>
    </location>
</feature>
<accession>A0A0R5ZWM8</accession>
<reference evidence="2 3" key="1">
    <citation type="journal article" date="2015" name="Genome Announc.">
        <title>Complete Genome Sequence of Citrobacter Phage CVT22 Isolated from the Gut of the Formosan Subterranean Termite, Coptotermes formosanus Shiraki.</title>
        <authorList>
            <person name="Tikhe C.V."/>
            <person name="Martin T.M."/>
            <person name="Gissendanner C.R."/>
            <person name="Husseneder C."/>
        </authorList>
    </citation>
    <scope>NUCLEOTIDE SEQUENCE [LARGE SCALE GENOMIC DNA]</scope>
</reference>
<sequence>MGVGSGGLLMWFSTLSVAEWSYMIGAFVAVASLVYGFYFAWKKNKRDQEEHDLKMEAIRRGIKESCS</sequence>
<dbReference type="EMBL" id="KP774835">
    <property type="protein sequence ID" value="AJT60721.1"/>
    <property type="molecule type" value="Genomic_DNA"/>
</dbReference>